<organism evidence="10 11">
    <name type="scientific">Candidatus Similichlamydia laticola</name>
    <dbReference type="NCBI Taxonomy" id="2170265"/>
    <lineage>
        <taxon>Bacteria</taxon>
        <taxon>Pseudomonadati</taxon>
        <taxon>Chlamydiota</taxon>
        <taxon>Chlamydiia</taxon>
        <taxon>Parachlamydiales</taxon>
        <taxon>Candidatus Parilichlamydiaceae</taxon>
        <taxon>Candidatus Similichlamydia</taxon>
    </lineage>
</organism>
<evidence type="ECO:0000256" key="1">
    <source>
        <dbReference type="ARBA" id="ARBA00003134"/>
    </source>
</evidence>
<evidence type="ECO:0000256" key="5">
    <source>
        <dbReference type="ARBA" id="ARBA00022980"/>
    </source>
</evidence>
<dbReference type="InterPro" id="IPR002583">
    <property type="entry name" value="Ribosomal_bS20"/>
</dbReference>
<dbReference type="InterPro" id="IPR036510">
    <property type="entry name" value="Ribosomal_bS20_sf"/>
</dbReference>
<feature type="compositionally biased region" description="Basic and acidic residues" evidence="9">
    <location>
        <begin position="1"/>
        <end position="26"/>
    </location>
</feature>
<proteinExistence type="inferred from homology"/>
<dbReference type="SUPFAM" id="SSF46992">
    <property type="entry name" value="Ribosomal protein S20"/>
    <property type="match status" value="1"/>
</dbReference>
<reference evidence="10 11" key="1">
    <citation type="submission" date="2018-07" db="EMBL/GenBank/DDBJ databases">
        <title>Comparative genomics of the Candidatus Parilichlamydiaceae reveals evidence of convergent evolution and genome reduction in the phylum Chlamydiae.</title>
        <authorList>
            <person name="Taylor-Brown A."/>
            <person name="Polkinghorne A."/>
        </authorList>
    </citation>
    <scope>NUCLEOTIDE SEQUENCE [LARGE SCALE GENOMIC DNA]</scope>
    <source>
        <strain evidence="10 11">Hat2</strain>
    </source>
</reference>
<dbReference type="NCBIfam" id="TIGR00029">
    <property type="entry name" value="S20"/>
    <property type="match status" value="1"/>
</dbReference>
<evidence type="ECO:0000313" key="11">
    <source>
        <dbReference type="Proteomes" id="UP000253816"/>
    </source>
</evidence>
<gene>
    <name evidence="8" type="primary">rpsT</name>
    <name evidence="10" type="ORF">HAT2_00755</name>
</gene>
<dbReference type="Pfam" id="PF01649">
    <property type="entry name" value="Ribosomal_S20p"/>
    <property type="match status" value="1"/>
</dbReference>
<dbReference type="RefSeq" id="WP_114544645.1">
    <property type="nucleotide sequence ID" value="NZ_QQBG01000028.1"/>
</dbReference>
<sequence>MQREEGKKVKKQTSAEKRIVQAEKKRQCNRAAKSRIHTSVRALLSFIQKNEESLASEGLSRVFSLLDKGLKTGLLKKNRVSRVKSKLSKKTHSLKACGV</sequence>
<dbReference type="GO" id="GO:0003735">
    <property type="term" value="F:structural constituent of ribosome"/>
    <property type="evidence" value="ECO:0007669"/>
    <property type="project" value="InterPro"/>
</dbReference>
<evidence type="ECO:0000313" key="10">
    <source>
        <dbReference type="EMBL" id="RDB31143.1"/>
    </source>
</evidence>
<dbReference type="Gene3D" id="1.20.58.110">
    <property type="entry name" value="Ribosomal protein S20"/>
    <property type="match status" value="1"/>
</dbReference>
<keyword evidence="3 8" id="KW-0699">rRNA-binding</keyword>
<dbReference type="PANTHER" id="PTHR33398:SF1">
    <property type="entry name" value="SMALL RIBOSOMAL SUBUNIT PROTEIN BS20C"/>
    <property type="match status" value="1"/>
</dbReference>
<dbReference type="GO" id="GO:0015935">
    <property type="term" value="C:small ribosomal subunit"/>
    <property type="evidence" value="ECO:0007669"/>
    <property type="project" value="TreeGrafter"/>
</dbReference>
<dbReference type="HAMAP" id="MF_00500">
    <property type="entry name" value="Ribosomal_bS20"/>
    <property type="match status" value="1"/>
</dbReference>
<dbReference type="AlphaFoldDB" id="A0A369KH74"/>
<keyword evidence="6 8" id="KW-0687">Ribonucleoprotein</keyword>
<dbReference type="PANTHER" id="PTHR33398">
    <property type="entry name" value="30S RIBOSOMAL PROTEIN S20"/>
    <property type="match status" value="1"/>
</dbReference>
<keyword evidence="5 8" id="KW-0689">Ribosomal protein</keyword>
<dbReference type="OrthoDB" id="21589at2"/>
<protein>
    <recommendedName>
        <fullName evidence="7 8">Small ribosomal subunit protein bS20</fullName>
    </recommendedName>
</protein>
<comment type="similarity">
    <text evidence="2 8">Belongs to the bacterial ribosomal protein bS20 family.</text>
</comment>
<dbReference type="GO" id="GO:0006412">
    <property type="term" value="P:translation"/>
    <property type="evidence" value="ECO:0007669"/>
    <property type="project" value="UniProtKB-UniRule"/>
</dbReference>
<keyword evidence="4 8" id="KW-0694">RNA-binding</keyword>
<comment type="caution">
    <text evidence="10">The sequence shown here is derived from an EMBL/GenBank/DDBJ whole genome shotgun (WGS) entry which is preliminary data.</text>
</comment>
<dbReference type="EMBL" id="QQBG01000028">
    <property type="protein sequence ID" value="RDB31143.1"/>
    <property type="molecule type" value="Genomic_DNA"/>
</dbReference>
<evidence type="ECO:0000256" key="3">
    <source>
        <dbReference type="ARBA" id="ARBA00022730"/>
    </source>
</evidence>
<comment type="function">
    <text evidence="1 8">Binds directly to 16S ribosomal RNA.</text>
</comment>
<evidence type="ECO:0000256" key="7">
    <source>
        <dbReference type="ARBA" id="ARBA00035136"/>
    </source>
</evidence>
<keyword evidence="11" id="KW-1185">Reference proteome</keyword>
<accession>A0A369KH74</accession>
<evidence type="ECO:0000256" key="9">
    <source>
        <dbReference type="SAM" id="MobiDB-lite"/>
    </source>
</evidence>
<dbReference type="Proteomes" id="UP000253816">
    <property type="component" value="Unassembled WGS sequence"/>
</dbReference>
<evidence type="ECO:0000256" key="2">
    <source>
        <dbReference type="ARBA" id="ARBA00007634"/>
    </source>
</evidence>
<feature type="region of interest" description="Disordered" evidence="9">
    <location>
        <begin position="1"/>
        <end position="32"/>
    </location>
</feature>
<evidence type="ECO:0000256" key="6">
    <source>
        <dbReference type="ARBA" id="ARBA00023274"/>
    </source>
</evidence>
<evidence type="ECO:0000256" key="4">
    <source>
        <dbReference type="ARBA" id="ARBA00022884"/>
    </source>
</evidence>
<evidence type="ECO:0000256" key="8">
    <source>
        <dbReference type="HAMAP-Rule" id="MF_00500"/>
    </source>
</evidence>
<dbReference type="GO" id="GO:0070181">
    <property type="term" value="F:small ribosomal subunit rRNA binding"/>
    <property type="evidence" value="ECO:0007669"/>
    <property type="project" value="TreeGrafter"/>
</dbReference>
<name>A0A369KH74_9BACT</name>